<organism evidence="3 4">
    <name type="scientific">Anolis carolinensis</name>
    <name type="common">Green anole</name>
    <name type="synonym">American chameleon</name>
    <dbReference type="NCBI Taxonomy" id="28377"/>
    <lineage>
        <taxon>Eukaryota</taxon>
        <taxon>Metazoa</taxon>
        <taxon>Chordata</taxon>
        <taxon>Craniata</taxon>
        <taxon>Vertebrata</taxon>
        <taxon>Euteleostomi</taxon>
        <taxon>Lepidosauria</taxon>
        <taxon>Squamata</taxon>
        <taxon>Bifurcata</taxon>
        <taxon>Unidentata</taxon>
        <taxon>Episquamata</taxon>
        <taxon>Toxicofera</taxon>
        <taxon>Iguania</taxon>
        <taxon>Dactyloidae</taxon>
        <taxon>Anolis</taxon>
    </lineage>
</organism>
<dbReference type="Ensembl" id="ENSACAT00000043931.1">
    <property type="protein sequence ID" value="ENSACAP00000032878.1"/>
    <property type="gene ID" value="ENSACAG00000040653.1"/>
</dbReference>
<evidence type="ECO:0000259" key="2">
    <source>
        <dbReference type="PROSITE" id="PS50878"/>
    </source>
</evidence>
<dbReference type="AlphaFoldDB" id="A0A803TCD8"/>
<dbReference type="InterPro" id="IPR043502">
    <property type="entry name" value="DNA/RNA_pol_sf"/>
</dbReference>
<dbReference type="Pfam" id="PF00078">
    <property type="entry name" value="RVT_1"/>
    <property type="match status" value="1"/>
</dbReference>
<dbReference type="InterPro" id="IPR000477">
    <property type="entry name" value="RT_dom"/>
</dbReference>
<sequence>MLEEFFSINNNQETPPYIIWDASKATMRGYFLQQGARKRREKQKQLDQVLEKITLIERELKDKPKNLKLAQELKLRQKEREHIELENRANQLKFIRQTHFENANKPGRWLARKLRKRKDATYINRIKIGDKTYVEEKEILNQFKIFYSKLYEKESVDKEKITEYLGKLNLQKIKEEDRTILNEEISEKEIYQAIKKLDGTKTPGPDGLSAIYYKTFEKELVPHLQRIMNLVREKGNMPDSWKEALITVIHKQNSDKEDIKNYRPISLLNVDYKIYSSILAERLKRFLKNWIKEDQAGFLPNRQIKDNVRTVVDLIDYYEKNKQKEALFLAIDAEKAFDRVNWDFFKLLAQELDMGYYFRNALDAIYQNQTTKIRINGQETDPVKIERGTRQGCPLSPLIFIMSLEILLNNIRENRELQGAKIHGIHYKVKAYADDIICFIENPVDTGGKWLEVIKQYGELAGLKMNMNKTIALTKNISKKHQDLIANQLGVLISSKIKYLGITITPKNIQLVQNNYDKIWQEVRKDLEKWKNLKISLWGRISTIKMNILPRMLYLFQNLPILRNQKNFKIWNKDLCNFIWQGKKPRIKMKYLTDDKRRGGFGAPNLMLYYEACNLLWIRDWIKLEKRNILNIEGVDLRAGWHSYLWYDRTKIEKYNIITRLDQHLSKLGRSIN</sequence>
<dbReference type="Proteomes" id="UP000001646">
    <property type="component" value="Unplaced"/>
</dbReference>
<feature type="coiled-coil region" evidence="1">
    <location>
        <begin position="32"/>
        <end position="95"/>
    </location>
</feature>
<keyword evidence="4" id="KW-1185">Reference proteome</keyword>
<dbReference type="SUPFAM" id="SSF56672">
    <property type="entry name" value="DNA/RNA polymerases"/>
    <property type="match status" value="1"/>
</dbReference>
<dbReference type="PANTHER" id="PTHR31635:SF196">
    <property type="entry name" value="REVERSE TRANSCRIPTASE DOMAIN-CONTAINING PROTEIN-RELATED"/>
    <property type="match status" value="1"/>
</dbReference>
<keyword evidence="1" id="KW-0175">Coiled coil</keyword>
<evidence type="ECO:0000256" key="1">
    <source>
        <dbReference type="SAM" id="Coils"/>
    </source>
</evidence>
<evidence type="ECO:0000313" key="3">
    <source>
        <dbReference type="Ensembl" id="ENSACAP00000032878.1"/>
    </source>
</evidence>
<reference evidence="3" key="1">
    <citation type="submission" date="2009-12" db="EMBL/GenBank/DDBJ databases">
        <title>The Genome Sequence of Anolis carolinensis (Green Anole Lizard).</title>
        <authorList>
            <consortium name="The Genome Sequencing Platform"/>
            <person name="Di Palma F."/>
            <person name="Alfoldi J."/>
            <person name="Heiman D."/>
            <person name="Young S."/>
            <person name="Grabherr M."/>
            <person name="Johnson J."/>
            <person name="Lander E.S."/>
            <person name="Lindblad-Toh K."/>
        </authorList>
    </citation>
    <scope>NUCLEOTIDE SEQUENCE [LARGE SCALE GENOMIC DNA]</scope>
    <source>
        <strain evidence="3">JBL SC #1</strain>
    </source>
</reference>
<proteinExistence type="predicted"/>
<name>A0A803TCD8_ANOCA</name>
<dbReference type="CDD" id="cd01650">
    <property type="entry name" value="RT_nLTR_like"/>
    <property type="match status" value="1"/>
</dbReference>
<reference evidence="3" key="2">
    <citation type="submission" date="2025-08" db="UniProtKB">
        <authorList>
            <consortium name="Ensembl"/>
        </authorList>
    </citation>
    <scope>IDENTIFICATION</scope>
</reference>
<dbReference type="PROSITE" id="PS50878">
    <property type="entry name" value="RT_POL"/>
    <property type="match status" value="1"/>
</dbReference>
<feature type="domain" description="Reverse transcriptase" evidence="2">
    <location>
        <begin position="230"/>
        <end position="504"/>
    </location>
</feature>
<dbReference type="InParanoid" id="A0A803TCD8"/>
<evidence type="ECO:0000313" key="4">
    <source>
        <dbReference type="Proteomes" id="UP000001646"/>
    </source>
</evidence>
<dbReference type="GeneTree" id="ENSGT01150000286916"/>
<reference evidence="3" key="3">
    <citation type="submission" date="2025-09" db="UniProtKB">
        <authorList>
            <consortium name="Ensembl"/>
        </authorList>
    </citation>
    <scope>IDENTIFICATION</scope>
</reference>
<accession>A0A803TCD8</accession>
<protein>
    <recommendedName>
        <fullName evidence="2">Reverse transcriptase domain-containing protein</fullName>
    </recommendedName>
</protein>
<dbReference type="PANTHER" id="PTHR31635">
    <property type="entry name" value="REVERSE TRANSCRIPTASE DOMAIN-CONTAINING PROTEIN-RELATED"/>
    <property type="match status" value="1"/>
</dbReference>